<sequence>MKNLHKNTYYTAVKAIIGKMGSILYKELPKTEKKLLARCLDKIEDRRELINSAKCVVIARKRFLKIKSEMTKNYLKFTTPSPISKNGNGWKAFLQQFDDFDRLHSFSSTNLQTPANFTFIPKKQRNGFFKEKEETRRFSPRKLKKINYDYPFMQNTQKAESNPFQMQSNKTLSIKKLTNRRKLKRMQALMLERKQYSRDLNPLQSNIKPMQQRRRGYSRLQLLGKKIRVLSGVNSTNAAVPKRMRERPISQRFMKFMHRAKRSIFSDSKDHYYKEKRFKITNVIREFTSENSENEEEEKGNEHLKWTKTYNRLMKVRKAIDEQKRVPGAKVYEHRMYDLVLERDEPSLSPSERRSPQGILHESMKLLGDLTAKSNGSAPYTRLFSPRFMPLMPLNEGKRQPETYLSPTIMAMYDEPNKTNEVIVGNVPKVRFFLKYYV</sequence>
<dbReference type="WBParaSite" id="PDA_v2.g10019.t1">
    <property type="protein sequence ID" value="PDA_v2.g10019.t1"/>
    <property type="gene ID" value="PDA_v2.g10019"/>
</dbReference>
<proteinExistence type="predicted"/>
<evidence type="ECO:0000313" key="2">
    <source>
        <dbReference type="WBParaSite" id="PDA_v2.g10019.t1"/>
    </source>
</evidence>
<reference evidence="2" key="1">
    <citation type="submission" date="2022-11" db="UniProtKB">
        <authorList>
            <consortium name="WormBaseParasite"/>
        </authorList>
    </citation>
    <scope>IDENTIFICATION</scope>
</reference>
<accession>A0A914NX99</accession>
<name>A0A914NX99_9BILA</name>
<dbReference type="AlphaFoldDB" id="A0A914NX99"/>
<evidence type="ECO:0000313" key="1">
    <source>
        <dbReference type="Proteomes" id="UP000887578"/>
    </source>
</evidence>
<organism evidence="1 2">
    <name type="scientific">Panagrolaimus davidi</name>
    <dbReference type="NCBI Taxonomy" id="227884"/>
    <lineage>
        <taxon>Eukaryota</taxon>
        <taxon>Metazoa</taxon>
        <taxon>Ecdysozoa</taxon>
        <taxon>Nematoda</taxon>
        <taxon>Chromadorea</taxon>
        <taxon>Rhabditida</taxon>
        <taxon>Tylenchina</taxon>
        <taxon>Panagrolaimomorpha</taxon>
        <taxon>Panagrolaimoidea</taxon>
        <taxon>Panagrolaimidae</taxon>
        <taxon>Panagrolaimus</taxon>
    </lineage>
</organism>
<dbReference type="Proteomes" id="UP000887578">
    <property type="component" value="Unplaced"/>
</dbReference>
<protein>
    <submittedName>
        <fullName evidence="2">Uncharacterized protein</fullName>
    </submittedName>
</protein>
<keyword evidence="1" id="KW-1185">Reference proteome</keyword>